<dbReference type="Proteomes" id="UP001351900">
    <property type="component" value="Unassembled WGS sequence"/>
</dbReference>
<name>A0ABU7V937_9MICO</name>
<keyword evidence="2" id="KW-1185">Reference proteome</keyword>
<protein>
    <recommendedName>
        <fullName evidence="3">DUF222 domain-containing protein</fullName>
    </recommendedName>
</protein>
<comment type="caution">
    <text evidence="1">The sequence shown here is derived from an EMBL/GenBank/DDBJ whole genome shotgun (WGS) entry which is preliminary data.</text>
</comment>
<gene>
    <name evidence="1" type="ORF">V2V91_13850</name>
</gene>
<evidence type="ECO:0000313" key="2">
    <source>
        <dbReference type="Proteomes" id="UP001351900"/>
    </source>
</evidence>
<evidence type="ECO:0008006" key="3">
    <source>
        <dbReference type="Google" id="ProtNLM"/>
    </source>
</evidence>
<sequence length="103" mass="11145">MSESSRELTPLGGSLNGGGLATLSFGIQRQVRREMERVEARAAVAMATERRRGSLANLALEEVGALTAMEQHLLTVAPLGEARYREIVDSYTLGASAAIRSWR</sequence>
<accession>A0ABU7V937</accession>
<organism evidence="1 2">
    <name type="scientific">Microbacterium schleiferi</name>
    <dbReference type="NCBI Taxonomy" id="69362"/>
    <lineage>
        <taxon>Bacteria</taxon>
        <taxon>Bacillati</taxon>
        <taxon>Actinomycetota</taxon>
        <taxon>Actinomycetes</taxon>
        <taxon>Micrococcales</taxon>
        <taxon>Microbacteriaceae</taxon>
        <taxon>Microbacterium</taxon>
    </lineage>
</organism>
<dbReference type="EMBL" id="JAZHOV010000008">
    <property type="protein sequence ID" value="MEF2256207.1"/>
    <property type="molecule type" value="Genomic_DNA"/>
</dbReference>
<dbReference type="RefSeq" id="WP_331792288.1">
    <property type="nucleotide sequence ID" value="NZ_BAAAUO010000001.1"/>
</dbReference>
<reference evidence="1 2" key="1">
    <citation type="submission" date="2024-01" db="EMBL/GenBank/DDBJ databases">
        <title>the genome sequence of strain Microbacterium schleiferi NBRC 15075.</title>
        <authorList>
            <person name="Ding Y."/>
            <person name="Zhang G."/>
        </authorList>
    </citation>
    <scope>NUCLEOTIDE SEQUENCE [LARGE SCALE GENOMIC DNA]</scope>
    <source>
        <strain evidence="1 2">NBRC 15075</strain>
    </source>
</reference>
<proteinExistence type="predicted"/>
<evidence type="ECO:0000313" key="1">
    <source>
        <dbReference type="EMBL" id="MEF2256207.1"/>
    </source>
</evidence>